<proteinExistence type="predicted"/>
<evidence type="ECO:0000313" key="1">
    <source>
        <dbReference type="EMBL" id="CAB3976743.1"/>
    </source>
</evidence>
<sequence length="376" mass="42581">MATFLSVTVIFVCLLGSSISYQETNQRISKLNEGASNSANKNCRSDTDCIDDKYCHEFHRLCLRRQELVTVAPVKTSAKRCSEDSGCKIIEYCHSFWKICLPSQTVHNQPPTKQPSTKRPSWYCRTSKDCKRNEQCHKRFRVCYTRPAMSTVRRDTGNSRRCDKTSDCGTNFYCHDHFRICLEHTPAVTQAPKKTTKTCSTNTPCPKGMLCHDFWNICYTPAHVLTLPQKNKTQQCQIDSDCRPDEFCHTMVAGPMVARQRRNIKRMCLPRTFRQFPKSDGSKTCKTDADCGPNKSCLGNLGVCMAYKLPGEMCLIKKTGFASPCASGSYCKSRGKWASPRRIINKMKLPQTAANHLLKGSNKKKRKVGRCTPSSF</sequence>
<comment type="caution">
    <text evidence="1">The sequence shown here is derived from an EMBL/GenBank/DDBJ whole genome shotgun (WGS) entry which is preliminary data.</text>
</comment>
<name>A0A7D9H8M2_PARCT</name>
<accession>A0A7D9H8M2</accession>
<dbReference type="OrthoDB" id="5952435at2759"/>
<dbReference type="PANTHER" id="PTHR36519">
    <property type="entry name" value="FIP (FUNGUS-INDUCED PROTEIN) RELATED-RELATED"/>
    <property type="match status" value="1"/>
</dbReference>
<dbReference type="AlphaFoldDB" id="A0A7D9H8M2"/>
<keyword evidence="2" id="KW-1185">Reference proteome</keyword>
<dbReference type="PANTHER" id="PTHR36519:SF9">
    <property type="entry name" value="EB DOMAIN-CONTAINING PROTEIN-RELATED"/>
    <property type="match status" value="1"/>
</dbReference>
<protein>
    <submittedName>
        <fullName evidence="1">Uncharacterized protein</fullName>
    </submittedName>
</protein>
<dbReference type="EMBL" id="CACRXK020000011">
    <property type="protein sequence ID" value="CAB3976743.1"/>
    <property type="molecule type" value="Genomic_DNA"/>
</dbReference>
<dbReference type="Proteomes" id="UP001152795">
    <property type="component" value="Unassembled WGS sequence"/>
</dbReference>
<evidence type="ECO:0000313" key="2">
    <source>
        <dbReference type="Proteomes" id="UP001152795"/>
    </source>
</evidence>
<gene>
    <name evidence="1" type="ORF">PACLA_8A041607</name>
</gene>
<reference evidence="1" key="1">
    <citation type="submission" date="2020-04" db="EMBL/GenBank/DDBJ databases">
        <authorList>
            <person name="Alioto T."/>
            <person name="Alioto T."/>
            <person name="Gomez Garrido J."/>
        </authorList>
    </citation>
    <scope>NUCLEOTIDE SEQUENCE</scope>
    <source>
        <strain evidence="1">A484AB</strain>
    </source>
</reference>
<organism evidence="1 2">
    <name type="scientific">Paramuricea clavata</name>
    <name type="common">Red gorgonian</name>
    <name type="synonym">Violescent sea-whip</name>
    <dbReference type="NCBI Taxonomy" id="317549"/>
    <lineage>
        <taxon>Eukaryota</taxon>
        <taxon>Metazoa</taxon>
        <taxon>Cnidaria</taxon>
        <taxon>Anthozoa</taxon>
        <taxon>Octocorallia</taxon>
        <taxon>Malacalcyonacea</taxon>
        <taxon>Plexauridae</taxon>
        <taxon>Paramuricea</taxon>
    </lineage>
</organism>